<keyword evidence="4" id="KW-0865">Zymogen</keyword>
<dbReference type="InterPro" id="IPR051792">
    <property type="entry name" value="GGT_bact"/>
</dbReference>
<dbReference type="SUPFAM" id="SSF56235">
    <property type="entry name" value="N-terminal nucleophile aminohydrolases (Ntn hydrolases)"/>
    <property type="match status" value="1"/>
</dbReference>
<gene>
    <name evidence="5" type="ORF">CQU01_11350</name>
</gene>
<keyword evidence="2" id="KW-0808">Transferase</keyword>
<organism evidence="5 6">
    <name type="scientific">Cerasibacillus quisquiliarum</name>
    <dbReference type="NCBI Taxonomy" id="227865"/>
    <lineage>
        <taxon>Bacteria</taxon>
        <taxon>Bacillati</taxon>
        <taxon>Bacillota</taxon>
        <taxon>Bacilli</taxon>
        <taxon>Bacillales</taxon>
        <taxon>Bacillaceae</taxon>
        <taxon>Cerasibacillus</taxon>
    </lineage>
</organism>
<comment type="similarity">
    <text evidence="1">Belongs to the gamma-glutamyltransferase family.</text>
</comment>
<dbReference type="RefSeq" id="WP_170226629.1">
    <property type="nucleotide sequence ID" value="NZ_BJXW01000011.1"/>
</dbReference>
<evidence type="ECO:0000256" key="1">
    <source>
        <dbReference type="ARBA" id="ARBA00009381"/>
    </source>
</evidence>
<accession>A0A511UWC0</accession>
<keyword evidence="3" id="KW-0378">Hydrolase</keyword>
<dbReference type="Gene3D" id="1.10.246.230">
    <property type="match status" value="1"/>
</dbReference>
<dbReference type="PANTHER" id="PTHR43199">
    <property type="entry name" value="GLUTATHIONE HYDROLASE"/>
    <property type="match status" value="1"/>
</dbReference>
<dbReference type="InterPro" id="IPR029055">
    <property type="entry name" value="Ntn_hydrolases_N"/>
</dbReference>
<name>A0A511UWC0_9BACI</name>
<keyword evidence="6" id="KW-1185">Reference proteome</keyword>
<evidence type="ECO:0000256" key="2">
    <source>
        <dbReference type="ARBA" id="ARBA00022679"/>
    </source>
</evidence>
<dbReference type="GO" id="GO:0016787">
    <property type="term" value="F:hydrolase activity"/>
    <property type="evidence" value="ECO:0007669"/>
    <property type="project" value="UniProtKB-KW"/>
</dbReference>
<dbReference type="InterPro" id="IPR043137">
    <property type="entry name" value="GGT_ssub_C"/>
</dbReference>
<dbReference type="Proteomes" id="UP000321491">
    <property type="component" value="Unassembled WGS sequence"/>
</dbReference>
<dbReference type="Pfam" id="PF01019">
    <property type="entry name" value="G_glu_transpept"/>
    <property type="match status" value="1"/>
</dbReference>
<dbReference type="GO" id="GO:0016740">
    <property type="term" value="F:transferase activity"/>
    <property type="evidence" value="ECO:0007669"/>
    <property type="project" value="UniProtKB-KW"/>
</dbReference>
<proteinExistence type="inferred from homology"/>
<reference evidence="5 6" key="1">
    <citation type="submission" date="2019-07" db="EMBL/GenBank/DDBJ databases">
        <title>Whole genome shotgun sequence of Cerasibacillus quisquiliarum NBRC 102429.</title>
        <authorList>
            <person name="Hosoyama A."/>
            <person name="Uohara A."/>
            <person name="Ohji S."/>
            <person name="Ichikawa N."/>
        </authorList>
    </citation>
    <scope>NUCLEOTIDE SEQUENCE [LARGE SCALE GENOMIC DNA]</scope>
    <source>
        <strain evidence="5 6">NBRC 102429</strain>
    </source>
</reference>
<evidence type="ECO:0000256" key="4">
    <source>
        <dbReference type="ARBA" id="ARBA00023145"/>
    </source>
</evidence>
<evidence type="ECO:0000313" key="6">
    <source>
        <dbReference type="Proteomes" id="UP000321491"/>
    </source>
</evidence>
<evidence type="ECO:0000256" key="3">
    <source>
        <dbReference type="ARBA" id="ARBA00022801"/>
    </source>
</evidence>
<sequence>MLSHIRDPRFLFFLNMKKVIWSFLLLIKIRYIGETLEAIQKNGAAYFYDEILQERFHYDEQLVKERLVVEREPASGEFNGKQIYSAPPPFSGVTFIQMMKMIELEEIQPLIGSDSENIKKYLHIVELAYKNRKQNIGDPSVQQIDYDELTTDEYVRELMSQSVSSGEKDEEELVSTTHFSITDKDGLTVSATNTLGQFWGTGEAYKGFFLNNGLDNFNTVKGSLNEYMPYKKSRSFMAPTIIVEDESIMAIGTPGGNRIPQILSQVLLDYHFTGDLKESITVPRMTLHNKFIDFESYPEKSLIDELKEVGYTSRVIDLEDHFGGINAIIDTGDKIIGISDFRRDKEISQ</sequence>
<comment type="caution">
    <text evidence="5">The sequence shown here is derived from an EMBL/GenBank/DDBJ whole genome shotgun (WGS) entry which is preliminary data.</text>
</comment>
<evidence type="ECO:0000313" key="5">
    <source>
        <dbReference type="EMBL" id="GEN30897.1"/>
    </source>
</evidence>
<dbReference type="AlphaFoldDB" id="A0A511UWC0"/>
<dbReference type="PANTHER" id="PTHR43199:SF1">
    <property type="entry name" value="GLUTATHIONE HYDROLASE PROENZYME"/>
    <property type="match status" value="1"/>
</dbReference>
<protein>
    <recommendedName>
        <fullName evidence="7">Gamma-glutamyltranspeptidase</fullName>
    </recommendedName>
</protein>
<evidence type="ECO:0008006" key="7">
    <source>
        <dbReference type="Google" id="ProtNLM"/>
    </source>
</evidence>
<dbReference type="Gene3D" id="3.60.20.40">
    <property type="match status" value="1"/>
</dbReference>
<dbReference type="EMBL" id="BJXW01000011">
    <property type="protein sequence ID" value="GEN30897.1"/>
    <property type="molecule type" value="Genomic_DNA"/>
</dbReference>
<dbReference type="PRINTS" id="PR01210">
    <property type="entry name" value="GGTRANSPTASE"/>
</dbReference>